<evidence type="ECO:0008006" key="3">
    <source>
        <dbReference type="Google" id="ProtNLM"/>
    </source>
</evidence>
<dbReference type="Proteomes" id="UP000272238">
    <property type="component" value="Unassembled WGS sequence"/>
</dbReference>
<reference evidence="1 2" key="1">
    <citation type="journal article" date="2016" name="Antonie Van Leeuwenhoek">
        <title>Lysinibacillus endophyticus sp. nov., an indole-3-acetic acid producing endophytic bacterium isolated from corn root (Zea mays cv. Xinken-5).</title>
        <authorList>
            <person name="Yu J."/>
            <person name="Guan X."/>
            <person name="Liu C."/>
            <person name="Xiang W."/>
            <person name="Yu Z."/>
            <person name="Liu X."/>
            <person name="Wang G."/>
        </authorList>
    </citation>
    <scope>NUCLEOTIDE SEQUENCE [LARGE SCALE GENOMIC DNA]</scope>
    <source>
        <strain evidence="1 2">DSM 100506</strain>
    </source>
</reference>
<dbReference type="AlphaFoldDB" id="A0A494Z2L7"/>
<sequence>MAIIRVEKNQNYVVLDRGLLNDARLSWKAKGILAYMLSMPDDWVFYVEELMKHGADGEKSFRSGFNELKKIGYLERFPVYENHQIVKWETIVYEVPQNLLAQNVQEGNSNPPSINQKKEALLNTDFKLNTELLNTDIKDIV</sequence>
<gene>
    <name evidence="1" type="ORF">D8M03_08995</name>
</gene>
<evidence type="ECO:0000313" key="2">
    <source>
        <dbReference type="Proteomes" id="UP000272238"/>
    </source>
</evidence>
<accession>A0A494Z2L7</accession>
<dbReference type="RefSeq" id="WP_121214437.1">
    <property type="nucleotide sequence ID" value="NZ_RBZN01000018.1"/>
</dbReference>
<comment type="caution">
    <text evidence="1">The sequence shown here is derived from an EMBL/GenBank/DDBJ whole genome shotgun (WGS) entry which is preliminary data.</text>
</comment>
<dbReference type="EMBL" id="RBZN01000018">
    <property type="protein sequence ID" value="RKQ16742.1"/>
    <property type="molecule type" value="Genomic_DNA"/>
</dbReference>
<protein>
    <recommendedName>
        <fullName evidence="3">Replication protein</fullName>
    </recommendedName>
</protein>
<proteinExistence type="predicted"/>
<organism evidence="1 2">
    <name type="scientific">Ureibacillus endophyticus</name>
    <dbReference type="NCBI Taxonomy" id="1978490"/>
    <lineage>
        <taxon>Bacteria</taxon>
        <taxon>Bacillati</taxon>
        <taxon>Bacillota</taxon>
        <taxon>Bacilli</taxon>
        <taxon>Bacillales</taxon>
        <taxon>Caryophanaceae</taxon>
        <taxon>Ureibacillus</taxon>
    </lineage>
</organism>
<name>A0A494Z2L7_9BACL</name>
<dbReference type="OrthoDB" id="9803733at2"/>
<evidence type="ECO:0000313" key="1">
    <source>
        <dbReference type="EMBL" id="RKQ16742.1"/>
    </source>
</evidence>
<keyword evidence="2" id="KW-1185">Reference proteome</keyword>